<evidence type="ECO:0000313" key="2">
    <source>
        <dbReference type="EMBL" id="KGK32568.1"/>
    </source>
</evidence>
<keyword evidence="1" id="KW-0472">Membrane</keyword>
<organism evidence="2 3">
    <name type="scientific">Pichia kudriavzevii</name>
    <name type="common">Yeast</name>
    <name type="synonym">Issatchenkia orientalis</name>
    <dbReference type="NCBI Taxonomy" id="4909"/>
    <lineage>
        <taxon>Eukaryota</taxon>
        <taxon>Fungi</taxon>
        <taxon>Dikarya</taxon>
        <taxon>Ascomycota</taxon>
        <taxon>Saccharomycotina</taxon>
        <taxon>Pichiomycetes</taxon>
        <taxon>Pichiales</taxon>
        <taxon>Pichiaceae</taxon>
        <taxon>Pichia</taxon>
    </lineage>
</organism>
<feature type="transmembrane region" description="Helical" evidence="1">
    <location>
        <begin position="12"/>
        <end position="32"/>
    </location>
</feature>
<protein>
    <submittedName>
        <fullName evidence="2">Uncharacterized protein</fullName>
    </submittedName>
</protein>
<dbReference type="EMBL" id="JQFK01002103">
    <property type="protein sequence ID" value="KGK32568.1"/>
    <property type="molecule type" value="Genomic_DNA"/>
</dbReference>
<keyword evidence="1" id="KW-0812">Transmembrane</keyword>
<proteinExistence type="predicted"/>
<dbReference type="Proteomes" id="UP000029867">
    <property type="component" value="Unassembled WGS sequence"/>
</dbReference>
<gene>
    <name evidence="2" type="ORF">JL09_g6825</name>
</gene>
<evidence type="ECO:0000313" key="3">
    <source>
        <dbReference type="Proteomes" id="UP000029867"/>
    </source>
</evidence>
<keyword evidence="1" id="KW-1133">Transmembrane helix</keyword>
<comment type="caution">
    <text evidence="2">The sequence shown here is derived from an EMBL/GenBank/DDBJ whole genome shotgun (WGS) entry which is preliminary data.</text>
</comment>
<accession>A0A099NIM5</accession>
<dbReference type="HOGENOM" id="CLU_3224716_0_0_1"/>
<evidence type="ECO:0000256" key="1">
    <source>
        <dbReference type="SAM" id="Phobius"/>
    </source>
</evidence>
<sequence length="44" mass="5273">MIYQELLNSYRLLVLLELGLVLSSSILELYHISTRESFEMRNER</sequence>
<name>A0A099NIM5_PICKU</name>
<dbReference type="AlphaFoldDB" id="A0A099NIM5"/>
<reference evidence="3" key="1">
    <citation type="journal article" date="2014" name="Microb. Cell Fact.">
        <title>Exploiting Issatchenkia orientalis SD108 for succinic acid production.</title>
        <authorList>
            <person name="Xiao H."/>
            <person name="Shao Z."/>
            <person name="Jiang Y."/>
            <person name="Dole S."/>
            <person name="Zhao H."/>
        </authorList>
    </citation>
    <scope>NUCLEOTIDE SEQUENCE [LARGE SCALE GENOMIC DNA]</scope>
    <source>
        <strain evidence="3">SD108</strain>
    </source>
</reference>